<evidence type="ECO:0000259" key="11">
    <source>
        <dbReference type="PROSITE" id="PS50928"/>
    </source>
</evidence>
<evidence type="ECO:0000256" key="7">
    <source>
        <dbReference type="ARBA" id="ARBA00022989"/>
    </source>
</evidence>
<name>A0ABS0LKG9_9LACT</name>
<dbReference type="Pfam" id="PF00528">
    <property type="entry name" value="BPD_transp_1"/>
    <property type="match status" value="1"/>
</dbReference>
<dbReference type="SUPFAM" id="SSF161098">
    <property type="entry name" value="MetI-like"/>
    <property type="match status" value="1"/>
</dbReference>
<dbReference type="NCBIfam" id="TIGR02138">
    <property type="entry name" value="phosphate_pstC"/>
    <property type="match status" value="1"/>
</dbReference>
<keyword evidence="13" id="KW-1185">Reference proteome</keyword>
<accession>A0ABS0LKG9</accession>
<dbReference type="InterPro" id="IPR051124">
    <property type="entry name" value="Phosphate_Transport_Permease"/>
</dbReference>
<keyword evidence="6 9" id="KW-0812">Transmembrane</keyword>
<comment type="similarity">
    <text evidence="2 10">Belongs to the binding-protein-dependent transport system permease family. CysTW subfamily.</text>
</comment>
<keyword evidence="4 10" id="KW-1003">Cell membrane</keyword>
<keyword evidence="3 9" id="KW-0813">Transport</keyword>
<keyword evidence="7 9" id="KW-1133">Transmembrane helix</keyword>
<dbReference type="PANTHER" id="PTHR30425">
    <property type="entry name" value="PHOSPHATE TRANSPORT SYSTEM PERMEASE PROTEIN PST"/>
    <property type="match status" value="1"/>
</dbReference>
<dbReference type="CDD" id="cd06261">
    <property type="entry name" value="TM_PBP2"/>
    <property type="match status" value="1"/>
</dbReference>
<organism evidence="12 13">
    <name type="scientific">Ruoffia tabacinasalis</name>
    <dbReference type="NCBI Taxonomy" id="87458"/>
    <lineage>
        <taxon>Bacteria</taxon>
        <taxon>Bacillati</taxon>
        <taxon>Bacillota</taxon>
        <taxon>Bacilli</taxon>
        <taxon>Lactobacillales</taxon>
        <taxon>Aerococcaceae</taxon>
        <taxon>Ruoffia</taxon>
    </lineage>
</organism>
<feature type="transmembrane region" description="Helical" evidence="9">
    <location>
        <begin position="12"/>
        <end position="33"/>
    </location>
</feature>
<comment type="caution">
    <text evidence="12">The sequence shown here is derived from an EMBL/GenBank/DDBJ whole genome shotgun (WGS) entry which is preliminary data.</text>
</comment>
<proteinExistence type="inferred from homology"/>
<evidence type="ECO:0000256" key="9">
    <source>
        <dbReference type="RuleBase" id="RU363032"/>
    </source>
</evidence>
<feature type="transmembrane region" description="Helical" evidence="9">
    <location>
        <begin position="64"/>
        <end position="97"/>
    </location>
</feature>
<comment type="subcellular location">
    <subcellularLocation>
        <location evidence="1 9">Cell membrane</location>
        <topology evidence="1 9">Multi-pass membrane protein</topology>
    </subcellularLocation>
</comment>
<evidence type="ECO:0000313" key="13">
    <source>
        <dbReference type="Proteomes" id="UP000823401"/>
    </source>
</evidence>
<dbReference type="EMBL" id="JACCEL010000019">
    <property type="protein sequence ID" value="MBG9978780.1"/>
    <property type="molecule type" value="Genomic_DNA"/>
</dbReference>
<dbReference type="Proteomes" id="UP000823401">
    <property type="component" value="Unassembled WGS sequence"/>
</dbReference>
<sequence length="287" mass="31021">MQSNFTETFMKYVFIVCASLSILSIILIFYFIFEGGVPFILEEGIGNFIFNEVWRPTASNPSFGILPMIVGSLVVTAGAIIIGVPIGVLSSIFMAFYCPDWLYKFAKPAINLMASIPSIVYGYFALRLFVPFFRDLMGGTGMNIVTASTLLGIMILPTIIGLTEASLRAVPKEYYSASVGLGADHDRSIMRVILPAAKSGILSAIILGIGRAIGETMAVILVTGNQPAIPNDLNQGVRTLTTNIVLEMGYASGRHREALIATAVVLFIFIIILNTTFMIVKNKGGND</sequence>
<dbReference type="Gene3D" id="1.10.3720.10">
    <property type="entry name" value="MetI-like"/>
    <property type="match status" value="1"/>
</dbReference>
<dbReference type="InterPro" id="IPR011864">
    <property type="entry name" value="Phosphate_PstC"/>
</dbReference>
<dbReference type="RefSeq" id="WP_197104836.1">
    <property type="nucleotide sequence ID" value="NZ_JACCEL010000019.1"/>
</dbReference>
<dbReference type="PROSITE" id="PS50928">
    <property type="entry name" value="ABC_TM1"/>
    <property type="match status" value="1"/>
</dbReference>
<feature type="transmembrane region" description="Helical" evidence="9">
    <location>
        <begin position="109"/>
        <end position="130"/>
    </location>
</feature>
<evidence type="ECO:0000256" key="8">
    <source>
        <dbReference type="ARBA" id="ARBA00023136"/>
    </source>
</evidence>
<comment type="caution">
    <text evidence="10">Lacks conserved residue(s) required for the propagation of feature annotation.</text>
</comment>
<reference evidence="12 13" key="1">
    <citation type="submission" date="2020-07" db="EMBL/GenBank/DDBJ databases">
        <title>Facklamia lactis sp. nov., isolated from raw milk.</title>
        <authorList>
            <person name="Doll E.V."/>
            <person name="Huptas C."/>
            <person name="Staib L."/>
            <person name="Wenning M."/>
            <person name="Scherer S."/>
        </authorList>
    </citation>
    <scope>NUCLEOTIDE SEQUENCE [LARGE SCALE GENOMIC DNA]</scope>
    <source>
        <strain evidence="12 13">DSM 104272</strain>
    </source>
</reference>
<keyword evidence="5 10" id="KW-0592">Phosphate transport</keyword>
<dbReference type="PANTHER" id="PTHR30425:SF1">
    <property type="entry name" value="PHOSPHATE TRANSPORT SYSTEM PERMEASE PROTEIN PSTC"/>
    <property type="match status" value="1"/>
</dbReference>
<evidence type="ECO:0000256" key="5">
    <source>
        <dbReference type="ARBA" id="ARBA00022592"/>
    </source>
</evidence>
<evidence type="ECO:0000256" key="2">
    <source>
        <dbReference type="ARBA" id="ARBA00007069"/>
    </source>
</evidence>
<evidence type="ECO:0000256" key="3">
    <source>
        <dbReference type="ARBA" id="ARBA00022448"/>
    </source>
</evidence>
<feature type="transmembrane region" description="Helical" evidence="9">
    <location>
        <begin position="142"/>
        <end position="162"/>
    </location>
</feature>
<feature type="domain" description="ABC transmembrane type-1" evidence="11">
    <location>
        <begin position="69"/>
        <end position="277"/>
    </location>
</feature>
<dbReference type="InterPro" id="IPR035906">
    <property type="entry name" value="MetI-like_sf"/>
</dbReference>
<comment type="function">
    <text evidence="10">Part of the binding-protein-dependent transport system for phosphate; probably responsible for the translocation of the substrate across the membrane.</text>
</comment>
<evidence type="ECO:0000256" key="1">
    <source>
        <dbReference type="ARBA" id="ARBA00004651"/>
    </source>
</evidence>
<gene>
    <name evidence="12" type="primary">pstC</name>
    <name evidence="12" type="ORF">HYQ42_08245</name>
</gene>
<dbReference type="InterPro" id="IPR000515">
    <property type="entry name" value="MetI-like"/>
</dbReference>
<feature type="transmembrane region" description="Helical" evidence="9">
    <location>
        <begin position="258"/>
        <end position="280"/>
    </location>
</feature>
<evidence type="ECO:0000256" key="4">
    <source>
        <dbReference type="ARBA" id="ARBA00022475"/>
    </source>
</evidence>
<evidence type="ECO:0000313" key="12">
    <source>
        <dbReference type="EMBL" id="MBG9978780.1"/>
    </source>
</evidence>
<evidence type="ECO:0000256" key="10">
    <source>
        <dbReference type="RuleBase" id="RU363054"/>
    </source>
</evidence>
<keyword evidence="8 9" id="KW-0472">Membrane</keyword>
<protein>
    <recommendedName>
        <fullName evidence="10">Phosphate transport system permease protein</fullName>
    </recommendedName>
</protein>
<evidence type="ECO:0000256" key="6">
    <source>
        <dbReference type="ARBA" id="ARBA00022692"/>
    </source>
</evidence>